<dbReference type="SUPFAM" id="SSF53098">
    <property type="entry name" value="Ribonuclease H-like"/>
    <property type="match status" value="3"/>
</dbReference>
<evidence type="ECO:0000313" key="11">
    <source>
        <dbReference type="Proteomes" id="UP000479190"/>
    </source>
</evidence>
<dbReference type="Pfam" id="PF17917">
    <property type="entry name" value="RT_RNaseH"/>
    <property type="match status" value="1"/>
</dbReference>
<dbReference type="SUPFAM" id="SSF56672">
    <property type="entry name" value="DNA/RNA polymerases"/>
    <property type="match status" value="3"/>
</dbReference>
<dbReference type="FunFam" id="3.30.420.10:FF:000032">
    <property type="entry name" value="Retrovirus-related Pol polyprotein from transposon 297-like Protein"/>
    <property type="match status" value="1"/>
</dbReference>
<evidence type="ECO:0000256" key="1">
    <source>
        <dbReference type="ARBA" id="ARBA00012493"/>
    </source>
</evidence>
<keyword evidence="6" id="KW-0378">Hydrolase</keyword>
<dbReference type="InterPro" id="IPR041588">
    <property type="entry name" value="Integrase_H2C2"/>
</dbReference>
<dbReference type="FunFam" id="1.10.340.70:FF:000001">
    <property type="entry name" value="Retrovirus-related Pol polyprotein from transposon gypsy-like Protein"/>
    <property type="match status" value="1"/>
</dbReference>
<accession>A0A6H5IWF2</accession>
<proteinExistence type="predicted"/>
<evidence type="ECO:0000313" key="10">
    <source>
        <dbReference type="EMBL" id="CAB0039227.1"/>
    </source>
</evidence>
<dbReference type="Gene3D" id="3.10.10.10">
    <property type="entry name" value="HIV Type 1 Reverse Transcriptase, subunit A, domain 1"/>
    <property type="match status" value="1"/>
</dbReference>
<dbReference type="Pfam" id="PF17921">
    <property type="entry name" value="Integrase_H2C2"/>
    <property type="match status" value="2"/>
</dbReference>
<evidence type="ECO:0000256" key="5">
    <source>
        <dbReference type="ARBA" id="ARBA00022759"/>
    </source>
</evidence>
<dbReference type="OrthoDB" id="2790161at2759"/>
<dbReference type="InterPro" id="IPR012337">
    <property type="entry name" value="RNaseH-like_sf"/>
</dbReference>
<sequence>MAHLLARFPQIFSPSAPVGARAAGVFHTLQTTVDPIAQRARRLTPEKLRSVRQQFTICLEEGTCRPSDSPWASPIHIVPKKSPGQFRVCGDYRKLNAVTTPSKYPVPNMRDFTNILSGKSIFSTELEARAFDVWCDHKPLQYAFVQSPEHAPIVRQRQLSYISQYTTSIKYLPGADNPVADALSRIDLPLPISASTSPADDFIRVDAFALPTTLTLEALSTQQASDEQLQQILADPDFPLKLTRHRWGDQGLPIYCSLVNDTIRPYVPESMREAVFKIFHSPAHPGPAATNKIIRRKYLYPQSNGVLERWHRVFKAALMCQANSDEWTRTLPFVMLGLRTRIRSDIDCSAAEMVFGSTLRLPGEFFSSEDEEHDRRVFISEFRPFMQAIRPISDNDHDATRPFVHPKLASCSHVFVRAQPIKKALDPPYLGPYKVDNRPSEAFYNVLIPNKLGCEESKTITTLRLKPAFSSYFDHHQAPDADDAIPGNLISAREEITKKLSDNDRNLFENFDCNNEMLPFDNRENCMTGEFDMNVHDSALDCNVACKEVVVGESGVSEEFGRNESEVNDRGDFVNLNAECTKRSNRKKKTTSIKTVNKYKKNAERNAKEALPLISSNVICNSILNVEARGKRSTDAGRRSGRVGNSVPHAVEMQTHLNKFLSDSRKNNKRPVDWDDEAIAAFERCRQSLVDVVLLDYPRTNTPIREVTDASDTAMGGALEQQFDEHWWPLAFFSRKFNPAQTRYSTFDRELTAMVESVKYFDYYLEGLLKLTVIPLGPDKLSVYCESHEGTNRPYLPVSLRKECFLLCHDDAHSSARATRRRVGERFVWPNMSRDITLWCKTCVNCQKSKVGRHTKPTPLHFNTPDARFDHIHIYIVGPLPVSDGYRYLLTMINRYTRWPEAVPMRDIRAETVASEFRRCWIARFGSPIYDHYRSSLRTRLLSAIDASPADMLYGGPLRVPGDLFVNTDAEIDPKVFLSRFRAHTDATRRMRAKQRPRVCKLNLPYRPGVRPRIELVGNRHEKICRLGRRTPHSRHASKNADTIRLVESTLGRCVKIGDIRADENLKKYHFDPHSNRVSPIAYCALRHRYLGTLYGQRWSDTSLSLLARADLPRLSPRPYLTRVHASARPRGRLCRSTSHLRALRPRRAKPGRRDSTPAPSYRSIAAIEKIMPYFDGKNMPVAQFIHDFKVAKRFLRPADHEFSIALLKARVKDGASYFLQHKIFTSDDEIYDKLKRAYVPSRGLLPDLLGNLSRARQGTDGKVVDYGLRISRQLRAASDNIRENLEPNLVPGALESAAISALASFTRGLCIEVEETLLKDDVKFVWNKAQETAFQNFKDILCSHPILQFPDFLREFIVTTDASNFGLGAVLSQGKIGSDLPVAYASRALAKAELNYAAIEKELLAIVFAVQHFQPYLYGRKFTIVTDHKPLVWLHNLKSPTSRLARWKEKLRDYDYEIVHKPGRVNANADALSRSPVLISSPISPHLELIKTQQLNLGAIIESSLSLGYSLFSLFIRNNHKETPDIDVVSEVLTNLGATLVELGRTSISIAKSYEHLDDMYWLPIETHLEELETSLHLNITICTGEVTTPNEEDRPNIIREAHDSAVAGHKGMIKTYHRIRERYYWPNMMEEIRRYVKTCHDCLLRKLTRVKTKFPMKITTTPTTAFEVVEMDVVGPLPIAISGNKYLLTLQCNLTKYSEAISLPDVKADMIASAFDKEFICRFGCPEILRTDMGRNLIGKVFATLAKLFKIRQIHSTAYRPQTQGSLVQSHHPLIEYLKMYINDSDWDTWVRYAIFSYNTSTHIAHGFTPHELVFAQKARVPSEFTDKTISENYNDIIDDIARKLNITLKETYDKIIEAKQKSKAYYDLKSNVRTFSPGDHVYLLKEHKTDKLDDHYTGPYLIKQLIGDRNVEIELGPSRSKIVHVDKLKHAFLRL</sequence>
<reference evidence="10 11" key="1">
    <citation type="submission" date="2020-02" db="EMBL/GenBank/DDBJ databases">
        <authorList>
            <person name="Ferguson B K."/>
        </authorList>
    </citation>
    <scope>NUCLEOTIDE SEQUENCE [LARGE SCALE GENOMIC DNA]</scope>
</reference>
<dbReference type="PROSITE" id="PS50994">
    <property type="entry name" value="INTEGRASE"/>
    <property type="match status" value="1"/>
</dbReference>
<evidence type="ECO:0000256" key="7">
    <source>
        <dbReference type="ARBA" id="ARBA00022918"/>
    </source>
</evidence>
<dbReference type="GO" id="GO:0042575">
    <property type="term" value="C:DNA polymerase complex"/>
    <property type="evidence" value="ECO:0007669"/>
    <property type="project" value="UniProtKB-ARBA"/>
</dbReference>
<evidence type="ECO:0000256" key="2">
    <source>
        <dbReference type="ARBA" id="ARBA00022679"/>
    </source>
</evidence>
<dbReference type="InterPro" id="IPR041577">
    <property type="entry name" value="RT_RNaseH_2"/>
</dbReference>
<dbReference type="InterPro" id="IPR001584">
    <property type="entry name" value="Integrase_cat-core"/>
</dbReference>
<dbReference type="GO" id="GO:0015074">
    <property type="term" value="P:DNA integration"/>
    <property type="evidence" value="ECO:0007669"/>
    <property type="project" value="InterPro"/>
</dbReference>
<keyword evidence="5" id="KW-0255">Endonuclease</keyword>
<name>A0A6H5IWF2_9HYME</name>
<dbReference type="InterPro" id="IPR043502">
    <property type="entry name" value="DNA/RNA_pol_sf"/>
</dbReference>
<dbReference type="EC" id="2.7.7.49" evidence="1"/>
<keyword evidence="3" id="KW-0548">Nucleotidyltransferase</keyword>
<feature type="domain" description="Integrase catalytic" evidence="9">
    <location>
        <begin position="1660"/>
        <end position="1820"/>
    </location>
</feature>
<dbReference type="FunFam" id="3.10.20.370:FF:000001">
    <property type="entry name" value="Retrovirus-related Pol polyprotein from transposon 17.6-like protein"/>
    <property type="match status" value="1"/>
</dbReference>
<evidence type="ECO:0000256" key="8">
    <source>
        <dbReference type="ARBA" id="ARBA00023268"/>
    </source>
</evidence>
<evidence type="ECO:0000259" key="9">
    <source>
        <dbReference type="PROSITE" id="PS50994"/>
    </source>
</evidence>
<dbReference type="GO" id="GO:0003676">
    <property type="term" value="F:nucleic acid binding"/>
    <property type="evidence" value="ECO:0007669"/>
    <property type="project" value="InterPro"/>
</dbReference>
<keyword evidence="2" id="KW-0808">Transferase</keyword>
<dbReference type="GO" id="GO:0004519">
    <property type="term" value="F:endonuclease activity"/>
    <property type="evidence" value="ECO:0007669"/>
    <property type="project" value="UniProtKB-KW"/>
</dbReference>
<dbReference type="PANTHER" id="PTHR37984">
    <property type="entry name" value="PROTEIN CBG26694"/>
    <property type="match status" value="1"/>
</dbReference>
<gene>
    <name evidence="10" type="ORF">TBRA_LOCUS10979</name>
</gene>
<protein>
    <recommendedName>
        <fullName evidence="1">RNA-directed DNA polymerase</fullName>
        <ecNumber evidence="1">2.7.7.49</ecNumber>
    </recommendedName>
</protein>
<dbReference type="InterPro" id="IPR041373">
    <property type="entry name" value="RT_RNaseH"/>
</dbReference>
<evidence type="ECO:0000256" key="3">
    <source>
        <dbReference type="ARBA" id="ARBA00022695"/>
    </source>
</evidence>
<dbReference type="EMBL" id="CADCXV010000945">
    <property type="protein sequence ID" value="CAB0039227.1"/>
    <property type="molecule type" value="Genomic_DNA"/>
</dbReference>
<evidence type="ECO:0000256" key="6">
    <source>
        <dbReference type="ARBA" id="ARBA00022801"/>
    </source>
</evidence>
<dbReference type="Pfam" id="PF00665">
    <property type="entry name" value="rve"/>
    <property type="match status" value="1"/>
</dbReference>
<keyword evidence="8" id="KW-0511">Multifunctional enzyme</keyword>
<dbReference type="GO" id="GO:0003964">
    <property type="term" value="F:RNA-directed DNA polymerase activity"/>
    <property type="evidence" value="ECO:0007669"/>
    <property type="project" value="UniProtKB-KW"/>
</dbReference>
<dbReference type="Gene3D" id="3.30.420.10">
    <property type="entry name" value="Ribonuclease H-like superfamily/Ribonuclease H"/>
    <property type="match status" value="3"/>
</dbReference>
<keyword evidence="11" id="KW-1185">Reference proteome</keyword>
<organism evidence="10 11">
    <name type="scientific">Trichogramma brassicae</name>
    <dbReference type="NCBI Taxonomy" id="86971"/>
    <lineage>
        <taxon>Eukaryota</taxon>
        <taxon>Metazoa</taxon>
        <taxon>Ecdysozoa</taxon>
        <taxon>Arthropoda</taxon>
        <taxon>Hexapoda</taxon>
        <taxon>Insecta</taxon>
        <taxon>Pterygota</taxon>
        <taxon>Neoptera</taxon>
        <taxon>Endopterygota</taxon>
        <taxon>Hymenoptera</taxon>
        <taxon>Apocrita</taxon>
        <taxon>Proctotrupomorpha</taxon>
        <taxon>Chalcidoidea</taxon>
        <taxon>Trichogrammatidae</taxon>
        <taxon>Trichogramma</taxon>
    </lineage>
</organism>
<dbReference type="GO" id="GO:0016787">
    <property type="term" value="F:hydrolase activity"/>
    <property type="evidence" value="ECO:0007669"/>
    <property type="project" value="UniProtKB-KW"/>
</dbReference>
<dbReference type="Gene3D" id="3.10.20.370">
    <property type="match status" value="1"/>
</dbReference>
<dbReference type="InterPro" id="IPR050951">
    <property type="entry name" value="Retrovirus_Pol_polyprotein"/>
</dbReference>
<keyword evidence="7" id="KW-0695">RNA-directed DNA polymerase</keyword>
<evidence type="ECO:0000256" key="4">
    <source>
        <dbReference type="ARBA" id="ARBA00022722"/>
    </source>
</evidence>
<dbReference type="PANTHER" id="PTHR37984:SF5">
    <property type="entry name" value="PROTEIN NYNRIN-LIKE"/>
    <property type="match status" value="1"/>
</dbReference>
<dbReference type="Proteomes" id="UP000479190">
    <property type="component" value="Unassembled WGS sequence"/>
</dbReference>
<dbReference type="Pfam" id="PF17919">
    <property type="entry name" value="RT_RNaseH_2"/>
    <property type="match status" value="1"/>
</dbReference>
<dbReference type="Gene3D" id="1.10.340.70">
    <property type="match status" value="2"/>
</dbReference>
<keyword evidence="4" id="KW-0540">Nuclease</keyword>
<dbReference type="InterPro" id="IPR036397">
    <property type="entry name" value="RNaseH_sf"/>
</dbReference>
<dbReference type="CDD" id="cd09274">
    <property type="entry name" value="RNase_HI_RT_Ty3"/>
    <property type="match status" value="1"/>
</dbReference>